<dbReference type="OrthoDB" id="340998at2759"/>
<dbReference type="EMBL" id="LRBP01000017">
    <property type="protein sequence ID" value="OII73181.1"/>
    <property type="molecule type" value="Genomic_DNA"/>
</dbReference>
<evidence type="ECO:0000313" key="2">
    <source>
        <dbReference type="EMBL" id="OII73181.1"/>
    </source>
</evidence>
<dbReference type="Proteomes" id="UP000186176">
    <property type="component" value="Unassembled WGS sequence"/>
</dbReference>
<dbReference type="RefSeq" id="XP_028874545.1">
    <property type="nucleotide sequence ID" value="XM_029019424.1"/>
</dbReference>
<gene>
    <name evidence="2" type="ORF">cubi_02413</name>
</gene>
<name>A0A1J4MK13_9CRYT</name>
<organism evidence="2 3">
    <name type="scientific">Cryptosporidium ubiquitum</name>
    <dbReference type="NCBI Taxonomy" id="857276"/>
    <lineage>
        <taxon>Eukaryota</taxon>
        <taxon>Sar</taxon>
        <taxon>Alveolata</taxon>
        <taxon>Apicomplexa</taxon>
        <taxon>Conoidasida</taxon>
        <taxon>Coccidia</taxon>
        <taxon>Eucoccidiorida</taxon>
        <taxon>Eimeriorina</taxon>
        <taxon>Cryptosporidiidae</taxon>
        <taxon>Cryptosporidium</taxon>
    </lineage>
</organism>
<protein>
    <submittedName>
        <fullName evidence="2">Uncharacterized protein</fullName>
    </submittedName>
</protein>
<sequence>MESELVINQVLDEIKQSIILINESLGSEKHDTSSLSNLSLSTILDICDVQIVNELPLIQTRTEDLLVIPFEDSQTNLSISQSHDGSSNYIILASPGPVSVQNDVIEGSSWTYYNDCESTSEGSFLTENEDDDGTSDSEVDMNDLDRSFKNNSSSNSEKNEDFLHKGGNCSGFIERFGRSHLNDSTSDEHYKEVFPISFSSNIPLLCESFTENQENSKSIPIDSANILKRQLVTEIDEDERNFKMVKYDSQLPIGRDKVFY</sequence>
<feature type="compositionally biased region" description="Acidic residues" evidence="1">
    <location>
        <begin position="127"/>
        <end position="142"/>
    </location>
</feature>
<dbReference type="VEuPathDB" id="CryptoDB:cubi_02413"/>
<dbReference type="GeneID" id="39979203"/>
<reference evidence="2 3" key="1">
    <citation type="submission" date="2016-10" db="EMBL/GenBank/DDBJ databases">
        <title>Reductive evolution of mitochondrial metabolism and differential evolution of invasion-related proteins in Cryptosporidium.</title>
        <authorList>
            <person name="Liu S."/>
            <person name="Roellig D.M."/>
            <person name="Guo Y."/>
            <person name="Li N."/>
            <person name="Frace M.A."/>
            <person name="Tang K."/>
            <person name="Zhang L."/>
            <person name="Feng Y."/>
            <person name="Xiao L."/>
        </authorList>
    </citation>
    <scope>NUCLEOTIDE SEQUENCE [LARGE SCALE GENOMIC DNA]</scope>
    <source>
        <strain evidence="2">39726</strain>
    </source>
</reference>
<feature type="region of interest" description="Disordered" evidence="1">
    <location>
        <begin position="121"/>
        <end position="162"/>
    </location>
</feature>
<evidence type="ECO:0000313" key="3">
    <source>
        <dbReference type="Proteomes" id="UP000186176"/>
    </source>
</evidence>
<proteinExistence type="predicted"/>
<evidence type="ECO:0000256" key="1">
    <source>
        <dbReference type="SAM" id="MobiDB-lite"/>
    </source>
</evidence>
<accession>A0A1J4MK13</accession>
<comment type="caution">
    <text evidence="2">The sequence shown here is derived from an EMBL/GenBank/DDBJ whole genome shotgun (WGS) entry which is preliminary data.</text>
</comment>
<dbReference type="AlphaFoldDB" id="A0A1J4MK13"/>
<keyword evidence="3" id="KW-1185">Reference proteome</keyword>